<evidence type="ECO:0000256" key="1">
    <source>
        <dbReference type="SAM" id="MobiDB-lite"/>
    </source>
</evidence>
<dbReference type="InParanoid" id="A0A067NED3"/>
<proteinExistence type="predicted"/>
<feature type="region of interest" description="Disordered" evidence="1">
    <location>
        <begin position="153"/>
        <end position="204"/>
    </location>
</feature>
<organism evidence="2 3">
    <name type="scientific">Pleurotus ostreatus (strain PC15)</name>
    <name type="common">Oyster mushroom</name>
    <dbReference type="NCBI Taxonomy" id="1137138"/>
    <lineage>
        <taxon>Eukaryota</taxon>
        <taxon>Fungi</taxon>
        <taxon>Dikarya</taxon>
        <taxon>Basidiomycota</taxon>
        <taxon>Agaricomycotina</taxon>
        <taxon>Agaricomycetes</taxon>
        <taxon>Agaricomycetidae</taxon>
        <taxon>Agaricales</taxon>
        <taxon>Pleurotineae</taxon>
        <taxon>Pleurotaceae</taxon>
        <taxon>Pleurotus</taxon>
    </lineage>
</organism>
<gene>
    <name evidence="2" type="ORF">PLEOSDRAFT_1090894</name>
</gene>
<accession>A0A067NED3</accession>
<evidence type="ECO:0000313" key="2">
    <source>
        <dbReference type="EMBL" id="KDQ22156.1"/>
    </source>
</evidence>
<evidence type="ECO:0000313" key="3">
    <source>
        <dbReference type="Proteomes" id="UP000027073"/>
    </source>
</evidence>
<dbReference type="HOGENOM" id="CLU_1343762_0_0_1"/>
<name>A0A067NED3_PLEO1</name>
<protein>
    <submittedName>
        <fullName evidence="2">Uncharacterized protein</fullName>
    </submittedName>
</protein>
<feature type="compositionally biased region" description="Acidic residues" evidence="1">
    <location>
        <begin position="171"/>
        <end position="192"/>
    </location>
</feature>
<dbReference type="VEuPathDB" id="FungiDB:PLEOSDRAFT_1090894"/>
<dbReference type="AlphaFoldDB" id="A0A067NED3"/>
<dbReference type="Proteomes" id="UP000027073">
    <property type="component" value="Unassembled WGS sequence"/>
</dbReference>
<reference evidence="3" key="1">
    <citation type="journal article" date="2014" name="Proc. Natl. Acad. Sci. U.S.A.">
        <title>Extensive sampling of basidiomycete genomes demonstrates inadequacy of the white-rot/brown-rot paradigm for wood decay fungi.</title>
        <authorList>
            <person name="Riley R."/>
            <person name="Salamov A.A."/>
            <person name="Brown D.W."/>
            <person name="Nagy L.G."/>
            <person name="Floudas D."/>
            <person name="Held B.W."/>
            <person name="Levasseur A."/>
            <person name="Lombard V."/>
            <person name="Morin E."/>
            <person name="Otillar R."/>
            <person name="Lindquist E.A."/>
            <person name="Sun H."/>
            <person name="LaButti K.M."/>
            <person name="Schmutz J."/>
            <person name="Jabbour D."/>
            <person name="Luo H."/>
            <person name="Baker S.E."/>
            <person name="Pisabarro A.G."/>
            <person name="Walton J.D."/>
            <person name="Blanchette R.A."/>
            <person name="Henrissat B."/>
            <person name="Martin F."/>
            <person name="Cullen D."/>
            <person name="Hibbett D.S."/>
            <person name="Grigoriev I.V."/>
        </authorList>
    </citation>
    <scope>NUCLEOTIDE SEQUENCE [LARGE SCALE GENOMIC DNA]</scope>
    <source>
        <strain evidence="3">PC15</strain>
    </source>
</reference>
<sequence>MAIGLYGYGVQYCPGFIMNESELFFDAERSNLPRPKKNYCLHVDGMALMEQYGLKLIRDWNMPMKIDTVWVGDRRCMLAWLLPRNYGTTLYLDADFQARLAEFKKVGRIPGPPNEQPKWLALRSGDIPHTFVRGKRWANEEFQSQSIQDTPMYQNSCSSCDKSEPFIYEMDGSDSEDEDEDEDEDEEEDADSDLCGAKVKSLTL</sequence>
<dbReference type="EMBL" id="KL198014">
    <property type="protein sequence ID" value="KDQ22156.1"/>
    <property type="molecule type" value="Genomic_DNA"/>
</dbReference>